<accession>W9RAB6</accession>
<keyword evidence="1 3" id="KW-0732">Signal</keyword>
<evidence type="ECO:0000256" key="3">
    <source>
        <dbReference type="SAM" id="SignalP"/>
    </source>
</evidence>
<gene>
    <name evidence="4" type="ORF">L484_003348</name>
</gene>
<evidence type="ECO:0000313" key="4">
    <source>
        <dbReference type="EMBL" id="EXB62119.1"/>
    </source>
</evidence>
<dbReference type="Proteomes" id="UP000030645">
    <property type="component" value="Unassembled WGS sequence"/>
</dbReference>
<evidence type="ECO:0000313" key="5">
    <source>
        <dbReference type="Proteomes" id="UP000030645"/>
    </source>
</evidence>
<dbReference type="Pfam" id="PF01190">
    <property type="entry name" value="Pollen_Ole_e_1"/>
    <property type="match status" value="1"/>
</dbReference>
<feature type="region of interest" description="Disordered" evidence="2">
    <location>
        <begin position="76"/>
        <end position="216"/>
    </location>
</feature>
<dbReference type="PANTHER" id="PTHR33470:SF40">
    <property type="entry name" value="PROTEIN SEED AND ROOT HAIR PROTECTIVE PROTEIN"/>
    <property type="match status" value="1"/>
</dbReference>
<dbReference type="eggNOG" id="KOG4307">
    <property type="taxonomic scope" value="Eukaryota"/>
</dbReference>
<dbReference type="EMBL" id="KE344439">
    <property type="protein sequence ID" value="EXB62119.1"/>
    <property type="molecule type" value="Genomic_DNA"/>
</dbReference>
<sequence length="356" mass="40812">MALTRHLFHLVLLSLLVFASANYDYQSTGQNPNIDPTKSQLLGQDHREPEEDNLLGSTLKGLNLDVLNPNKKDYEQHQKLKGQVSFVSTESNYKKPEPEPISYKKSKAEGQEHTTSSEPINYKKSESESYKKPEPEGYRKPEPESYKKPEPEKYTKSEPERYKKSEPESYKKSEPEDYKKPEPESYKKSEPESYKKSELESYKKPVSEGYKKPEPEGYKKLELGQLTTRNQRAEARIRCQSSYDQKGYSNDYFSIVSPKTNNKGYFFATFPASKLNDKSINIQECKAFLEYSPLEKCNVATGSGRTGAYLSLVPTETDKISYNVGSLIYTPKNQYYNTVPNNSGSNYPYVPPPSRY</sequence>
<feature type="chain" id="PRO_5004928455" evidence="3">
    <location>
        <begin position="22"/>
        <end position="356"/>
    </location>
</feature>
<reference evidence="5" key="1">
    <citation type="submission" date="2013-01" db="EMBL/GenBank/DDBJ databases">
        <title>Draft Genome Sequence of a Mulberry Tree, Morus notabilis C.K. Schneid.</title>
        <authorList>
            <person name="He N."/>
            <person name="Zhao S."/>
        </authorList>
    </citation>
    <scope>NUCLEOTIDE SEQUENCE</scope>
</reference>
<dbReference type="GO" id="GO:0009723">
    <property type="term" value="P:response to ethylene"/>
    <property type="evidence" value="ECO:0007669"/>
    <property type="project" value="TreeGrafter"/>
</dbReference>
<name>W9RAB6_9ROSA</name>
<evidence type="ECO:0000256" key="2">
    <source>
        <dbReference type="SAM" id="MobiDB-lite"/>
    </source>
</evidence>
<proteinExistence type="predicted"/>
<feature type="signal peptide" evidence="3">
    <location>
        <begin position="1"/>
        <end position="21"/>
    </location>
</feature>
<dbReference type="GO" id="GO:0071944">
    <property type="term" value="C:cell periphery"/>
    <property type="evidence" value="ECO:0007669"/>
    <property type="project" value="TreeGrafter"/>
</dbReference>
<feature type="compositionally biased region" description="Basic and acidic residues" evidence="2">
    <location>
        <begin position="121"/>
        <end position="216"/>
    </location>
</feature>
<protein>
    <submittedName>
        <fullName evidence="4">Uncharacterized protein</fullName>
    </submittedName>
</protein>
<dbReference type="PANTHER" id="PTHR33470">
    <property type="entry name" value="OS01G0164075 PROTEIN"/>
    <property type="match status" value="1"/>
</dbReference>
<organism evidence="4 5">
    <name type="scientific">Morus notabilis</name>
    <dbReference type="NCBI Taxonomy" id="981085"/>
    <lineage>
        <taxon>Eukaryota</taxon>
        <taxon>Viridiplantae</taxon>
        <taxon>Streptophyta</taxon>
        <taxon>Embryophyta</taxon>
        <taxon>Tracheophyta</taxon>
        <taxon>Spermatophyta</taxon>
        <taxon>Magnoliopsida</taxon>
        <taxon>eudicotyledons</taxon>
        <taxon>Gunneridae</taxon>
        <taxon>Pentapetalae</taxon>
        <taxon>rosids</taxon>
        <taxon>fabids</taxon>
        <taxon>Rosales</taxon>
        <taxon>Moraceae</taxon>
        <taxon>Moreae</taxon>
        <taxon>Morus</taxon>
    </lineage>
</organism>
<dbReference type="AlphaFoldDB" id="W9RAB6"/>
<evidence type="ECO:0000256" key="1">
    <source>
        <dbReference type="ARBA" id="ARBA00022729"/>
    </source>
</evidence>
<keyword evidence="5" id="KW-1185">Reference proteome</keyword>